<feature type="domain" description="DEAD/DEAH-box helicase" evidence="1">
    <location>
        <begin position="37"/>
        <end position="193"/>
    </location>
</feature>
<protein>
    <recommendedName>
        <fullName evidence="1">DEAD/DEAH-box helicase domain-containing protein</fullName>
    </recommendedName>
</protein>
<evidence type="ECO:0000259" key="1">
    <source>
        <dbReference type="Pfam" id="PF00270"/>
    </source>
</evidence>
<gene>
    <name evidence="2" type="ORF">SERLA73DRAFT_148911</name>
</gene>
<proteinExistence type="predicted"/>
<sequence>MPTPVGTSKPFQFNTPIGHALARKILAKTLPFEPHDYQIEGVCQCLDGKDLLAIVLTGGGKTTYFYMYMLILIAISKKPSLCSPPKYVPANPAMVIVSPTNGLEEEMYTSQELELKKYNLKALAINSHTLHQARVARQENLWLTACKYSSMILLSPEQLTSPSIEDMLNNKSFRLRISAIGIDEIHLLDTWGVGIVKVKAWALSDNIVQLSVVQGLVAQLVRALPYIGRGPGFNPRLVQFAFLYSLSPLWIITWGNGFRNAFQKIGYVAAQMPSSVVEIVVTATLTAGPATK</sequence>
<reference evidence="3" key="1">
    <citation type="journal article" date="2011" name="Science">
        <title>The plant cell wall-decomposing machinery underlies the functional diversity of forest fungi.</title>
        <authorList>
            <person name="Eastwood D.C."/>
            <person name="Floudas D."/>
            <person name="Binder M."/>
            <person name="Majcherczyk A."/>
            <person name="Schneider P."/>
            <person name="Aerts A."/>
            <person name="Asiegbu F.O."/>
            <person name="Baker S.E."/>
            <person name="Barry K."/>
            <person name="Bendiksby M."/>
            <person name="Blumentritt M."/>
            <person name="Coutinho P.M."/>
            <person name="Cullen D."/>
            <person name="de Vries R.P."/>
            <person name="Gathman A."/>
            <person name="Goodell B."/>
            <person name="Henrissat B."/>
            <person name="Ihrmark K."/>
            <person name="Kauserud H."/>
            <person name="Kohler A."/>
            <person name="LaButti K."/>
            <person name="Lapidus A."/>
            <person name="Lavin J.L."/>
            <person name="Lee Y.-H."/>
            <person name="Lindquist E."/>
            <person name="Lilly W."/>
            <person name="Lucas S."/>
            <person name="Morin E."/>
            <person name="Murat C."/>
            <person name="Oguiza J.A."/>
            <person name="Park J."/>
            <person name="Pisabarro A.G."/>
            <person name="Riley R."/>
            <person name="Rosling A."/>
            <person name="Salamov A."/>
            <person name="Schmidt O."/>
            <person name="Schmutz J."/>
            <person name="Skrede I."/>
            <person name="Stenlid J."/>
            <person name="Wiebenga A."/>
            <person name="Xie X."/>
            <person name="Kuees U."/>
            <person name="Hibbett D.S."/>
            <person name="Hoffmeister D."/>
            <person name="Hoegberg N."/>
            <person name="Martin F."/>
            <person name="Grigoriev I.V."/>
            <person name="Watkinson S.C."/>
        </authorList>
    </citation>
    <scope>NUCLEOTIDE SEQUENCE [LARGE SCALE GENOMIC DNA]</scope>
    <source>
        <strain evidence="3">strain S7.3</strain>
    </source>
</reference>
<dbReference type="HOGENOM" id="CLU_1008889_0_0_1"/>
<keyword evidence="3" id="KW-1185">Reference proteome</keyword>
<dbReference type="InterPro" id="IPR027417">
    <property type="entry name" value="P-loop_NTPase"/>
</dbReference>
<dbReference type="Gene3D" id="3.40.50.300">
    <property type="entry name" value="P-loop containing nucleotide triphosphate hydrolases"/>
    <property type="match status" value="1"/>
</dbReference>
<dbReference type="Pfam" id="PF00270">
    <property type="entry name" value="DEAD"/>
    <property type="match status" value="1"/>
</dbReference>
<dbReference type="InParanoid" id="F8PGN0"/>
<evidence type="ECO:0000313" key="3">
    <source>
        <dbReference type="Proteomes" id="UP000008063"/>
    </source>
</evidence>
<accession>F8PGN0</accession>
<dbReference type="GO" id="GO:0003676">
    <property type="term" value="F:nucleic acid binding"/>
    <property type="evidence" value="ECO:0007669"/>
    <property type="project" value="InterPro"/>
</dbReference>
<evidence type="ECO:0000313" key="2">
    <source>
        <dbReference type="EMBL" id="EGO04374.1"/>
    </source>
</evidence>
<dbReference type="GO" id="GO:0005524">
    <property type="term" value="F:ATP binding"/>
    <property type="evidence" value="ECO:0007669"/>
    <property type="project" value="InterPro"/>
</dbReference>
<dbReference type="eggNOG" id="KOG0351">
    <property type="taxonomic scope" value="Eukaryota"/>
</dbReference>
<organism evidence="3">
    <name type="scientific">Serpula lacrymans var. lacrymans (strain S7.3)</name>
    <name type="common">Dry rot fungus</name>
    <dbReference type="NCBI Taxonomy" id="936435"/>
    <lineage>
        <taxon>Eukaryota</taxon>
        <taxon>Fungi</taxon>
        <taxon>Dikarya</taxon>
        <taxon>Basidiomycota</taxon>
        <taxon>Agaricomycotina</taxon>
        <taxon>Agaricomycetes</taxon>
        <taxon>Agaricomycetidae</taxon>
        <taxon>Boletales</taxon>
        <taxon>Coniophorineae</taxon>
        <taxon>Serpulaceae</taxon>
        <taxon>Serpula</taxon>
    </lineage>
</organism>
<dbReference type="SUPFAM" id="SSF52540">
    <property type="entry name" value="P-loop containing nucleoside triphosphate hydrolases"/>
    <property type="match status" value="1"/>
</dbReference>
<dbReference type="EMBL" id="GL945474">
    <property type="protein sequence ID" value="EGO04374.1"/>
    <property type="molecule type" value="Genomic_DNA"/>
</dbReference>
<name>F8PGN0_SERL3</name>
<dbReference type="InterPro" id="IPR011545">
    <property type="entry name" value="DEAD/DEAH_box_helicase_dom"/>
</dbReference>
<dbReference type="AlphaFoldDB" id="F8PGN0"/>
<dbReference type="Proteomes" id="UP000008063">
    <property type="component" value="Unassembled WGS sequence"/>
</dbReference>